<reference evidence="1 2" key="1">
    <citation type="submission" date="2016-08" db="EMBL/GenBank/DDBJ databases">
        <authorList>
            <person name="Seilhamer J.J."/>
        </authorList>
    </citation>
    <scope>NUCLEOTIDE SEQUENCE [LARGE SCALE GENOMIC DNA]</scope>
    <source>
        <strain evidence="1">M3/6</strain>
    </source>
</reference>
<name>A0A1R3SYP8_9BACT</name>
<dbReference type="Proteomes" id="UP000187464">
    <property type="component" value="Chromosome I"/>
</dbReference>
<protein>
    <submittedName>
        <fullName evidence="1">Uncharacterized protein</fullName>
    </submittedName>
</protein>
<keyword evidence="2" id="KW-1185">Reference proteome</keyword>
<dbReference type="RefSeq" id="WP_076929704.1">
    <property type="nucleotide sequence ID" value="NZ_DAMBAO010000021.1"/>
</dbReference>
<organism evidence="1 2">
    <name type="scientific">Proteiniphilum saccharofermentans</name>
    <dbReference type="NCBI Taxonomy" id="1642647"/>
    <lineage>
        <taxon>Bacteria</taxon>
        <taxon>Pseudomonadati</taxon>
        <taxon>Bacteroidota</taxon>
        <taxon>Bacteroidia</taxon>
        <taxon>Bacteroidales</taxon>
        <taxon>Dysgonomonadaceae</taxon>
        <taxon>Proteiniphilum</taxon>
    </lineage>
</organism>
<dbReference type="EMBL" id="LT605205">
    <property type="protein sequence ID" value="SCD20030.1"/>
    <property type="molecule type" value="Genomic_DNA"/>
</dbReference>
<proteinExistence type="predicted"/>
<evidence type="ECO:0000313" key="1">
    <source>
        <dbReference type="EMBL" id="SCD20030.1"/>
    </source>
</evidence>
<evidence type="ECO:0000313" key="2">
    <source>
        <dbReference type="Proteomes" id="UP000187464"/>
    </source>
</evidence>
<dbReference type="AlphaFoldDB" id="A0A1R3SYP8"/>
<accession>A0A1R3SYP8</accession>
<sequence length="136" mass="15627">MEKLIARIGYAEHNYSALVELPDEVVVVTHKTFEGLKEAIIESLEFSKEGHLEGNEPAPDWVKNGYEIEFRMEISALLQYFDGILTRSALSRITGINERQLGHYATGYRKPRQKQREKIIEGFHKLGKEFSSVVLF</sequence>
<dbReference type="KEGG" id="psac:PSM36_1206"/>
<gene>
    <name evidence="1" type="ORF">PSM36_1206</name>
</gene>
<dbReference type="STRING" id="1642647.PSM36_1206"/>